<dbReference type="EMBL" id="BMMS01000006">
    <property type="protein sequence ID" value="GGO84684.1"/>
    <property type="molecule type" value="Genomic_DNA"/>
</dbReference>
<organism evidence="1 2">
    <name type="scientific">Wenjunlia tyrosinilytica</name>
    <dbReference type="NCBI Taxonomy" id="1544741"/>
    <lineage>
        <taxon>Bacteria</taxon>
        <taxon>Bacillati</taxon>
        <taxon>Actinomycetota</taxon>
        <taxon>Actinomycetes</taxon>
        <taxon>Kitasatosporales</taxon>
        <taxon>Streptomycetaceae</taxon>
        <taxon>Wenjunlia</taxon>
    </lineage>
</organism>
<comment type="caution">
    <text evidence="1">The sequence shown here is derived from an EMBL/GenBank/DDBJ whole genome shotgun (WGS) entry which is preliminary data.</text>
</comment>
<keyword evidence="1" id="KW-0808">Transferase</keyword>
<keyword evidence="2" id="KW-1185">Reference proteome</keyword>
<dbReference type="SUPFAM" id="SSF53335">
    <property type="entry name" value="S-adenosyl-L-methionine-dependent methyltransferases"/>
    <property type="match status" value="1"/>
</dbReference>
<proteinExistence type="predicted"/>
<reference evidence="1" key="2">
    <citation type="submission" date="2020-09" db="EMBL/GenBank/DDBJ databases">
        <authorList>
            <person name="Sun Q."/>
            <person name="Zhou Y."/>
        </authorList>
    </citation>
    <scope>NUCLEOTIDE SEQUENCE</scope>
    <source>
        <strain evidence="1">CGMCC 4.7201</strain>
    </source>
</reference>
<gene>
    <name evidence="1" type="ORF">GCM10012280_16720</name>
</gene>
<dbReference type="InterPro" id="IPR029063">
    <property type="entry name" value="SAM-dependent_MTases_sf"/>
</dbReference>
<dbReference type="RefSeq" id="WP_189130913.1">
    <property type="nucleotide sequence ID" value="NZ_BMMS01000006.1"/>
</dbReference>
<name>A0A917ZLW7_9ACTN</name>
<dbReference type="CDD" id="cd02440">
    <property type="entry name" value="AdoMet_MTases"/>
    <property type="match status" value="1"/>
</dbReference>
<dbReference type="AlphaFoldDB" id="A0A917ZLW7"/>
<protein>
    <submittedName>
        <fullName evidence="1">Methyltransferase</fullName>
    </submittedName>
</protein>
<dbReference type="Gene3D" id="3.40.50.150">
    <property type="entry name" value="Vaccinia Virus protein VP39"/>
    <property type="match status" value="1"/>
</dbReference>
<sequence>MESAYVFNQSWERELERLRALENVYDPQSRTRLDLLGLGEGAHCLEVGAGAGSMARWMAERAGPAGHVLAVDIDTRFAVGHGLRQLEVREHDLLGDPLPDAAFDMVHARAVVGHQPGREKEAMERMAAATRPGGWMVVEDFDIAGPMATAAARYYPPEHRQLGERVGRAMEAQFAGLGVDPGIGRRLTGLLAEAGLEEIGADVHSPVIPGGDSFMPLTLQHLRPRLVGTGILNDAEVDEAIALMERPESSYVPVFMVTAWGRKRSG</sequence>
<dbReference type="GO" id="GO:0008168">
    <property type="term" value="F:methyltransferase activity"/>
    <property type="evidence" value="ECO:0007669"/>
    <property type="project" value="UniProtKB-KW"/>
</dbReference>
<dbReference type="Proteomes" id="UP000641932">
    <property type="component" value="Unassembled WGS sequence"/>
</dbReference>
<dbReference type="Pfam" id="PF13489">
    <property type="entry name" value="Methyltransf_23"/>
    <property type="match status" value="1"/>
</dbReference>
<keyword evidence="1" id="KW-0489">Methyltransferase</keyword>
<evidence type="ECO:0000313" key="1">
    <source>
        <dbReference type="EMBL" id="GGO84684.1"/>
    </source>
</evidence>
<accession>A0A917ZLW7</accession>
<evidence type="ECO:0000313" key="2">
    <source>
        <dbReference type="Proteomes" id="UP000641932"/>
    </source>
</evidence>
<reference evidence="1" key="1">
    <citation type="journal article" date="2014" name="Int. J. Syst. Evol. Microbiol.">
        <title>Complete genome sequence of Corynebacterium casei LMG S-19264T (=DSM 44701T), isolated from a smear-ripened cheese.</title>
        <authorList>
            <consortium name="US DOE Joint Genome Institute (JGI-PGF)"/>
            <person name="Walter F."/>
            <person name="Albersmeier A."/>
            <person name="Kalinowski J."/>
            <person name="Ruckert C."/>
        </authorList>
    </citation>
    <scope>NUCLEOTIDE SEQUENCE</scope>
    <source>
        <strain evidence="1">CGMCC 4.7201</strain>
    </source>
</reference>
<dbReference type="GO" id="GO:0032259">
    <property type="term" value="P:methylation"/>
    <property type="evidence" value="ECO:0007669"/>
    <property type="project" value="UniProtKB-KW"/>
</dbReference>